<evidence type="ECO:0000256" key="1">
    <source>
        <dbReference type="ARBA" id="ARBA00004123"/>
    </source>
</evidence>
<dbReference type="Gene3D" id="1.25.10.10">
    <property type="entry name" value="Leucine-rich Repeat Variant"/>
    <property type="match status" value="1"/>
</dbReference>
<dbReference type="PANTHER" id="PTHR10997">
    <property type="entry name" value="IMPORTIN-7, 8, 11"/>
    <property type="match status" value="1"/>
</dbReference>
<dbReference type="OMA" id="SFHYVFH"/>
<keyword evidence="7" id="KW-1185">Reference proteome</keyword>
<feature type="domain" description="Importin N-terminal" evidence="5">
    <location>
        <begin position="30"/>
        <end position="102"/>
    </location>
</feature>
<dbReference type="PROSITE" id="PS50166">
    <property type="entry name" value="IMPORTIN_B_NT"/>
    <property type="match status" value="1"/>
</dbReference>
<dbReference type="GeneID" id="5545234"/>
<evidence type="ECO:0000313" key="6">
    <source>
        <dbReference type="EMBL" id="EDO17042.1"/>
    </source>
</evidence>
<gene>
    <name evidence="6" type="ORF">Kpol_530p12</name>
</gene>
<sequence length="1030" mass="119407">MSSLSELNLKQVLEQVSDPKNIGSDVQKLAEQQLKEWEIQPGYHYLLQTIYLDLSNSLQIRWMAVIQFKNGIEKFWRSSRTNAIKKDEKASIRARLFELIDEQNNQLAIQNSQAAAKIARLDFPVDWPNLFEQLESLLSNETVLRNDVKIYNILLHINQIMKILGAARIGRCRPAMQSKVPLIFNSIVRVYLQNFNKWTSTSSVDDTIMTKLQVSYISLKVLRRIVVEGYEKPPKDESVCEFMGLTINHFELLMHNYDNFRKFDLYEKFIRCYGKLYHNLITGLPANFILLPCSSQILITYTKILFERASDVYNENSEVTGDFWEQTVIRGILILKRVINFIYKKGAITLKERGDKANIEAAINKLNIEFLNEQLIKNLVDTLMKWYLKLRPSELESWFMDPEEWINEQMITSYEYQIRPCAENFFQDLINTFSTILAPYLLNKIENEAAQLPNSLDDFLMKDAIYSSFQLGAASISEMVDFDRLLVQVFLPEATNESTPSDQLKIIRRRVALIINEWSIVKCSEDSKKLCYELFGSILAKESDKVVLLTVVQSIRTMVGDWNFNKKTFQPYLKDIVSYLLRKILPSVSLTETRLYVLNTMSDIIIQTKPLVSRELLIEILHVVPELWEVSTNNLSEGILSNGLLRLLKHLVSSLGAQSYLTWDITIPIFGTSCDPSSANYQLLNEDGFELWSYLLQNYSEKDQKLDPRFIEALPLLAYGVDTHTEILPTLLEIVKSYALIINAQDFFNSEPLMEIFSHLTKILLKLRDDSFYLMLEIWEILILNSESSYETILLQKFYDTSILSTIFNSIFLEESLSNYQCGQLLQIIARIAYINPNGLMEFMTLYHSQLPPMQQNMMLPMEERKLISSDLPFDQMLTKLINSWVLCFRDLFDPKIKKVHILGLSSLLRTGSVSILKEFSTIVALWVDMLEEINETNGGDCEKYHLNDIITDQSLEFYQLTPEQFRQHELQKNNDAVHGISLKEFISQTLQFLESHLGTTRYQEFLNTIDRKLMESLQIFLSITPTPSS</sequence>
<dbReference type="InterPro" id="IPR058669">
    <property type="entry name" value="TPR_IPO7/11-like"/>
</dbReference>
<dbReference type="GO" id="GO:0005635">
    <property type="term" value="C:nuclear envelope"/>
    <property type="evidence" value="ECO:0007669"/>
    <property type="project" value="TreeGrafter"/>
</dbReference>
<evidence type="ECO:0000256" key="4">
    <source>
        <dbReference type="ARBA" id="ARBA00023242"/>
    </source>
</evidence>
<dbReference type="Pfam" id="PF03810">
    <property type="entry name" value="IBN_N"/>
    <property type="match status" value="1"/>
</dbReference>
<dbReference type="GO" id="GO:0006606">
    <property type="term" value="P:protein import into nucleus"/>
    <property type="evidence" value="ECO:0007669"/>
    <property type="project" value="EnsemblFungi"/>
</dbReference>
<comment type="subcellular location">
    <subcellularLocation>
        <location evidence="1">Nucleus</location>
    </subcellularLocation>
</comment>
<protein>
    <recommendedName>
        <fullName evidence="5">Importin N-terminal domain-containing protein</fullName>
    </recommendedName>
</protein>
<evidence type="ECO:0000313" key="7">
    <source>
        <dbReference type="Proteomes" id="UP000000267"/>
    </source>
</evidence>
<accession>A7TKY6</accession>
<name>A7TKY6_VANPO</name>
<dbReference type="KEGG" id="vpo:Kpol_530p12"/>
<evidence type="ECO:0000256" key="3">
    <source>
        <dbReference type="ARBA" id="ARBA00022448"/>
    </source>
</evidence>
<dbReference type="EMBL" id="DS480411">
    <property type="protein sequence ID" value="EDO17042.1"/>
    <property type="molecule type" value="Genomic_DNA"/>
</dbReference>
<proteinExistence type="inferred from homology"/>
<keyword evidence="4" id="KW-0539">Nucleus</keyword>
<dbReference type="STRING" id="436907.A7TKY6"/>
<dbReference type="eggNOG" id="KOG1993">
    <property type="taxonomic scope" value="Eukaryota"/>
</dbReference>
<dbReference type="GO" id="GO:0061608">
    <property type="term" value="F:nuclear import signal receptor activity"/>
    <property type="evidence" value="ECO:0007669"/>
    <property type="project" value="EnsemblFungi"/>
</dbReference>
<reference evidence="6 7" key="1">
    <citation type="journal article" date="2007" name="Proc. Natl. Acad. Sci. U.S.A.">
        <title>Independent sorting-out of thousands of duplicated gene pairs in two yeast species descended from a whole-genome duplication.</title>
        <authorList>
            <person name="Scannell D.R."/>
            <person name="Frank A.C."/>
            <person name="Conant G.C."/>
            <person name="Byrne K.P."/>
            <person name="Woolfit M."/>
            <person name="Wolfe K.H."/>
        </authorList>
    </citation>
    <scope>NUCLEOTIDE SEQUENCE [LARGE SCALE GENOMIC DNA]</scope>
    <source>
        <strain evidence="7">ATCC 22028 / DSM 70294 / BCRC 21397 / CBS 2163 / NBRC 10782 / NRRL Y-8283 / UCD 57-17</strain>
    </source>
</reference>
<evidence type="ECO:0000256" key="2">
    <source>
        <dbReference type="ARBA" id="ARBA00007991"/>
    </source>
</evidence>
<dbReference type="GO" id="GO:0005829">
    <property type="term" value="C:cytosol"/>
    <property type="evidence" value="ECO:0007669"/>
    <property type="project" value="TreeGrafter"/>
</dbReference>
<dbReference type="RefSeq" id="XP_001644900.1">
    <property type="nucleotide sequence ID" value="XM_001644850.1"/>
</dbReference>
<dbReference type="InterPro" id="IPR001494">
    <property type="entry name" value="Importin-beta_N"/>
</dbReference>
<dbReference type="AlphaFoldDB" id="A7TKY6"/>
<organism evidence="7">
    <name type="scientific">Vanderwaltozyma polyspora (strain ATCC 22028 / DSM 70294 / BCRC 21397 / CBS 2163 / NBRC 10782 / NRRL Y-8283 / UCD 57-17)</name>
    <name type="common">Kluyveromyces polysporus</name>
    <dbReference type="NCBI Taxonomy" id="436907"/>
    <lineage>
        <taxon>Eukaryota</taxon>
        <taxon>Fungi</taxon>
        <taxon>Dikarya</taxon>
        <taxon>Ascomycota</taxon>
        <taxon>Saccharomycotina</taxon>
        <taxon>Saccharomycetes</taxon>
        <taxon>Saccharomycetales</taxon>
        <taxon>Saccharomycetaceae</taxon>
        <taxon>Vanderwaltozyma</taxon>
    </lineage>
</organism>
<dbReference type="InterPro" id="IPR011989">
    <property type="entry name" value="ARM-like"/>
</dbReference>
<dbReference type="SUPFAM" id="SSF48371">
    <property type="entry name" value="ARM repeat"/>
    <property type="match status" value="1"/>
</dbReference>
<dbReference type="HOGENOM" id="CLU_003886_0_0_1"/>
<keyword evidence="3" id="KW-0813">Transport</keyword>
<dbReference type="InParanoid" id="A7TKY6"/>
<evidence type="ECO:0000259" key="5">
    <source>
        <dbReference type="PROSITE" id="PS50166"/>
    </source>
</evidence>
<dbReference type="PhylomeDB" id="A7TKY6"/>
<dbReference type="GO" id="GO:0031267">
    <property type="term" value="F:small GTPase binding"/>
    <property type="evidence" value="ECO:0007669"/>
    <property type="project" value="InterPro"/>
</dbReference>
<comment type="similarity">
    <text evidence="2">Belongs to the importin beta family.</text>
</comment>
<dbReference type="OrthoDB" id="361693at2759"/>
<dbReference type="FunCoup" id="A7TKY6">
    <property type="interactions" value="1098"/>
</dbReference>
<dbReference type="Pfam" id="PF25758">
    <property type="entry name" value="TPR_IPO11"/>
    <property type="match status" value="1"/>
</dbReference>
<dbReference type="InterPro" id="IPR016024">
    <property type="entry name" value="ARM-type_fold"/>
</dbReference>
<dbReference type="GO" id="GO:0008139">
    <property type="term" value="F:nuclear localization sequence binding"/>
    <property type="evidence" value="ECO:0007669"/>
    <property type="project" value="EnsemblFungi"/>
</dbReference>
<dbReference type="Proteomes" id="UP000000267">
    <property type="component" value="Unassembled WGS sequence"/>
</dbReference>
<dbReference type="PANTHER" id="PTHR10997:SF7">
    <property type="entry name" value="IMPORTIN-11"/>
    <property type="match status" value="1"/>
</dbReference>
<dbReference type="SMART" id="SM00913">
    <property type="entry name" value="IBN_N"/>
    <property type="match status" value="1"/>
</dbReference>